<evidence type="ECO:0000259" key="10">
    <source>
        <dbReference type="PROSITE" id="PS50982"/>
    </source>
</evidence>
<dbReference type="Proteomes" id="UP000886520">
    <property type="component" value="Chromosome 7"/>
</dbReference>
<evidence type="ECO:0000256" key="6">
    <source>
        <dbReference type="ARBA" id="ARBA00023125"/>
    </source>
</evidence>
<evidence type="ECO:0000256" key="2">
    <source>
        <dbReference type="ARBA" id="ARBA00022723"/>
    </source>
</evidence>
<keyword evidence="8" id="KW-0539">Nucleus</keyword>
<keyword evidence="7" id="KW-0804">Transcription</keyword>
<gene>
    <name evidence="12" type="ORF">GOP47_0007506</name>
</gene>
<dbReference type="PROSITE" id="PS51050">
    <property type="entry name" value="ZF_CW"/>
    <property type="match status" value="1"/>
</dbReference>
<dbReference type="AlphaFoldDB" id="A0A9D4V2A5"/>
<evidence type="ECO:0000256" key="5">
    <source>
        <dbReference type="ARBA" id="ARBA00023015"/>
    </source>
</evidence>
<dbReference type="Gene3D" id="3.30.890.10">
    <property type="entry name" value="Methyl-cpg-binding Protein 2, Chain A"/>
    <property type="match status" value="1"/>
</dbReference>
<keyword evidence="13" id="KW-1185">Reference proteome</keyword>
<comment type="caution">
    <text evidence="12">The sequence shown here is derived from an EMBL/GenBank/DDBJ whole genome shotgun (WGS) entry which is preliminary data.</text>
</comment>
<sequence>MLAIATQEEASCHPNLPRRRSTVSGLLLQVSNGWHESCATEEPFVQRAEFSHIVNDVSGGPSPQTEPTHVDDCGIHTGDMAENGGLLENGKHSTTKHSTPLVQNISSHMNAPALLYKDPSPLPVLEAPPPVQTSTESGTPLLLTYEPSTENASAQEIVKAPTNEDDKKKLAIVESIKVLPSVGAFTVQCALCMKWRLIPTKEQYEEIRQSVLEKPFFCNSAASWRPDVSCEDPSDVLQDESHLWAIDRPNIPVAPPGWERQIVIRAAGASKFADVYYVAPSGRKLRSMPEVERFLAEFPEYVRAGVKYSQFSFIIPRPLDSNYCRKKTAGLSSLNASSGDKSQSKQPQVKKSIKRKTFESLLSKEDDDELDGRKKWSGGGLVAENSEKGLGMPTSYNGSISQQVVKGSLPPEELMKGLFWSRPSNPEHASSSGTLEPPSTVGQSEALLKENL</sequence>
<dbReference type="InterPro" id="IPR011124">
    <property type="entry name" value="Znf_CW"/>
</dbReference>
<keyword evidence="3" id="KW-0863">Zinc-finger</keyword>
<dbReference type="EMBL" id="JABFUD020000007">
    <property type="protein sequence ID" value="KAI5077682.1"/>
    <property type="molecule type" value="Genomic_DNA"/>
</dbReference>
<protein>
    <submittedName>
        <fullName evidence="12">Uncharacterized protein</fullName>
    </submittedName>
</protein>
<dbReference type="CDD" id="cd01396">
    <property type="entry name" value="MeCP2_MBD"/>
    <property type="match status" value="1"/>
</dbReference>
<accession>A0A9D4V2A5</accession>
<feature type="compositionally biased region" description="Polar residues" evidence="9">
    <location>
        <begin position="422"/>
        <end position="434"/>
    </location>
</feature>
<dbReference type="PROSITE" id="PS50982">
    <property type="entry name" value="MBD"/>
    <property type="match status" value="1"/>
</dbReference>
<evidence type="ECO:0000313" key="12">
    <source>
        <dbReference type="EMBL" id="KAI5077682.1"/>
    </source>
</evidence>
<feature type="region of interest" description="Disordered" evidence="9">
    <location>
        <begin position="369"/>
        <end position="397"/>
    </location>
</feature>
<keyword evidence="4" id="KW-0862">Zinc</keyword>
<evidence type="ECO:0000256" key="8">
    <source>
        <dbReference type="ARBA" id="ARBA00023242"/>
    </source>
</evidence>
<feature type="domain" description="CW-type" evidence="11">
    <location>
        <begin position="179"/>
        <end position="238"/>
    </location>
</feature>
<feature type="region of interest" description="Disordered" evidence="9">
    <location>
        <begin position="418"/>
        <end position="452"/>
    </location>
</feature>
<dbReference type="GO" id="GO:0005634">
    <property type="term" value="C:nucleus"/>
    <property type="evidence" value="ECO:0007669"/>
    <property type="project" value="UniProtKB-SubCell"/>
</dbReference>
<evidence type="ECO:0000256" key="3">
    <source>
        <dbReference type="ARBA" id="ARBA00022771"/>
    </source>
</evidence>
<dbReference type="Gene3D" id="3.30.40.100">
    <property type="match status" value="1"/>
</dbReference>
<feature type="domain" description="MBD" evidence="10">
    <location>
        <begin position="244"/>
        <end position="318"/>
    </location>
</feature>
<feature type="region of interest" description="Disordered" evidence="9">
    <location>
        <begin position="332"/>
        <end position="356"/>
    </location>
</feature>
<evidence type="ECO:0000259" key="11">
    <source>
        <dbReference type="PROSITE" id="PS51050"/>
    </source>
</evidence>
<evidence type="ECO:0000313" key="13">
    <source>
        <dbReference type="Proteomes" id="UP000886520"/>
    </source>
</evidence>
<name>A0A9D4V2A5_ADICA</name>
<dbReference type="GO" id="GO:0003677">
    <property type="term" value="F:DNA binding"/>
    <property type="evidence" value="ECO:0007669"/>
    <property type="project" value="UniProtKB-KW"/>
</dbReference>
<organism evidence="12 13">
    <name type="scientific">Adiantum capillus-veneris</name>
    <name type="common">Maidenhair fern</name>
    <dbReference type="NCBI Taxonomy" id="13818"/>
    <lineage>
        <taxon>Eukaryota</taxon>
        <taxon>Viridiplantae</taxon>
        <taxon>Streptophyta</taxon>
        <taxon>Embryophyta</taxon>
        <taxon>Tracheophyta</taxon>
        <taxon>Polypodiopsida</taxon>
        <taxon>Polypodiidae</taxon>
        <taxon>Polypodiales</taxon>
        <taxon>Pteridineae</taxon>
        <taxon>Pteridaceae</taxon>
        <taxon>Vittarioideae</taxon>
        <taxon>Adiantum</taxon>
    </lineage>
</organism>
<evidence type="ECO:0000256" key="7">
    <source>
        <dbReference type="ARBA" id="ARBA00023163"/>
    </source>
</evidence>
<dbReference type="PANTHER" id="PTHR12396:SF0">
    <property type="entry name" value="METHYL-CPG BINDING DOMAIN PROTEIN-LIKE, ISOFORM C"/>
    <property type="match status" value="1"/>
</dbReference>
<dbReference type="Pfam" id="PF01429">
    <property type="entry name" value="MBD"/>
    <property type="match status" value="1"/>
</dbReference>
<dbReference type="OrthoDB" id="10072024at2759"/>
<evidence type="ECO:0000256" key="4">
    <source>
        <dbReference type="ARBA" id="ARBA00022833"/>
    </source>
</evidence>
<dbReference type="GO" id="GO:0008270">
    <property type="term" value="F:zinc ion binding"/>
    <property type="evidence" value="ECO:0007669"/>
    <property type="project" value="UniProtKB-KW"/>
</dbReference>
<proteinExistence type="predicted"/>
<dbReference type="SUPFAM" id="SSF54171">
    <property type="entry name" value="DNA-binding domain"/>
    <property type="match status" value="1"/>
</dbReference>
<dbReference type="SMART" id="SM00391">
    <property type="entry name" value="MBD"/>
    <property type="match status" value="1"/>
</dbReference>
<dbReference type="InterPro" id="IPR016177">
    <property type="entry name" value="DNA-bd_dom_sf"/>
</dbReference>
<keyword evidence="5" id="KW-0805">Transcription regulation</keyword>
<comment type="subcellular location">
    <subcellularLocation>
        <location evidence="1">Nucleus</location>
    </subcellularLocation>
</comment>
<keyword evidence="2" id="KW-0479">Metal-binding</keyword>
<dbReference type="Pfam" id="PF07496">
    <property type="entry name" value="zf-CW"/>
    <property type="match status" value="1"/>
</dbReference>
<evidence type="ECO:0000256" key="9">
    <source>
        <dbReference type="SAM" id="MobiDB-lite"/>
    </source>
</evidence>
<evidence type="ECO:0000256" key="1">
    <source>
        <dbReference type="ARBA" id="ARBA00004123"/>
    </source>
</evidence>
<dbReference type="InterPro" id="IPR001739">
    <property type="entry name" value="Methyl_CpG_DNA-bd"/>
</dbReference>
<keyword evidence="6" id="KW-0238">DNA-binding</keyword>
<reference evidence="12" key="1">
    <citation type="submission" date="2021-01" db="EMBL/GenBank/DDBJ databases">
        <title>Adiantum capillus-veneris genome.</title>
        <authorList>
            <person name="Fang Y."/>
            <person name="Liao Q."/>
        </authorList>
    </citation>
    <scope>NUCLEOTIDE SEQUENCE</scope>
    <source>
        <strain evidence="12">H3</strain>
        <tissue evidence="12">Leaf</tissue>
    </source>
</reference>
<dbReference type="PANTHER" id="PTHR12396">
    <property type="entry name" value="METHYL-CPG BINDING PROTEIN, MBD"/>
    <property type="match status" value="1"/>
</dbReference>